<keyword evidence="1" id="KW-0540">Nuclease</keyword>
<keyword evidence="2" id="KW-0547">Nucleotide-binding</keyword>
<protein>
    <submittedName>
        <fullName evidence="11">Exodeoxyribonuclease V, subunit gamma</fullName>
    </submittedName>
</protein>
<dbReference type="PIRSF" id="PIRSF000980">
    <property type="entry name" value="RecC"/>
    <property type="match status" value="1"/>
</dbReference>
<dbReference type="Gene3D" id="1.10.10.990">
    <property type="match status" value="1"/>
</dbReference>
<dbReference type="GO" id="GO:0005524">
    <property type="term" value="F:ATP binding"/>
    <property type="evidence" value="ECO:0007669"/>
    <property type="project" value="UniProtKB-KW"/>
</dbReference>
<dbReference type="GO" id="GO:0008854">
    <property type="term" value="F:exodeoxyribonuclease V activity"/>
    <property type="evidence" value="ECO:0007669"/>
    <property type="project" value="InterPro"/>
</dbReference>
<reference evidence="11" key="1">
    <citation type="journal article" date="2021" name="Microb. Physiol.">
        <title>Proteogenomic Insights into the Physiology of Marine, Sulfate-Reducing, Filamentous Desulfonema limicola and Desulfonema magnum.</title>
        <authorList>
            <person name="Schnaars V."/>
            <person name="Wohlbrand L."/>
            <person name="Scheve S."/>
            <person name="Hinrichs C."/>
            <person name="Reinhardt R."/>
            <person name="Rabus R."/>
        </authorList>
    </citation>
    <scope>NUCLEOTIDE SEQUENCE</scope>
    <source>
        <strain evidence="11">5ac10</strain>
    </source>
</reference>
<keyword evidence="4" id="KW-0378">Hydrolase</keyword>
<keyword evidence="12" id="KW-1185">Reference proteome</keyword>
<evidence type="ECO:0000313" key="11">
    <source>
        <dbReference type="EMBL" id="QTA79473.1"/>
    </source>
</evidence>
<evidence type="ECO:0000256" key="5">
    <source>
        <dbReference type="ARBA" id="ARBA00022806"/>
    </source>
</evidence>
<gene>
    <name evidence="11" type="primary">recC</name>
    <name evidence="11" type="ORF">dnl_17440</name>
</gene>
<dbReference type="GO" id="GO:0009338">
    <property type="term" value="C:exodeoxyribonuclease V complex"/>
    <property type="evidence" value="ECO:0007669"/>
    <property type="project" value="InterPro"/>
</dbReference>
<dbReference type="InterPro" id="IPR027417">
    <property type="entry name" value="P-loop_NTPase"/>
</dbReference>
<dbReference type="PANTHER" id="PTHR30591">
    <property type="entry name" value="RECBCD ENZYME SUBUNIT RECC"/>
    <property type="match status" value="1"/>
</dbReference>
<feature type="domain" description="RecC C-terminal" evidence="10">
    <location>
        <begin position="803"/>
        <end position="1023"/>
    </location>
</feature>
<organism evidence="11 12">
    <name type="scientific">Desulfonema limicola</name>
    <dbReference type="NCBI Taxonomy" id="45656"/>
    <lineage>
        <taxon>Bacteria</taxon>
        <taxon>Pseudomonadati</taxon>
        <taxon>Thermodesulfobacteriota</taxon>
        <taxon>Desulfobacteria</taxon>
        <taxon>Desulfobacterales</taxon>
        <taxon>Desulfococcaceae</taxon>
        <taxon>Desulfonema</taxon>
    </lineage>
</organism>
<dbReference type="CDD" id="cd22353">
    <property type="entry name" value="RecC_C-like"/>
    <property type="match status" value="1"/>
</dbReference>
<keyword evidence="7" id="KW-0067">ATP-binding</keyword>
<evidence type="ECO:0000313" key="12">
    <source>
        <dbReference type="Proteomes" id="UP000663720"/>
    </source>
</evidence>
<evidence type="ECO:0000256" key="6">
    <source>
        <dbReference type="ARBA" id="ARBA00022839"/>
    </source>
</evidence>
<dbReference type="GO" id="GO:0004386">
    <property type="term" value="F:helicase activity"/>
    <property type="evidence" value="ECO:0007669"/>
    <property type="project" value="UniProtKB-KW"/>
</dbReference>
<dbReference type="Pfam" id="PF17946">
    <property type="entry name" value="RecC_C"/>
    <property type="match status" value="1"/>
</dbReference>
<dbReference type="HAMAP" id="MF_01486">
    <property type="entry name" value="RecC"/>
    <property type="match status" value="1"/>
</dbReference>
<dbReference type="InterPro" id="IPR013986">
    <property type="entry name" value="DExx_box_DNA_helicase_dom_sf"/>
</dbReference>
<dbReference type="GO" id="GO:0003677">
    <property type="term" value="F:DNA binding"/>
    <property type="evidence" value="ECO:0007669"/>
    <property type="project" value="UniProtKB-KW"/>
</dbReference>
<dbReference type="InterPro" id="IPR011335">
    <property type="entry name" value="Restrct_endonuc-II-like"/>
</dbReference>
<dbReference type="SUPFAM" id="SSF52980">
    <property type="entry name" value="Restriction endonuclease-like"/>
    <property type="match status" value="1"/>
</dbReference>
<evidence type="ECO:0000256" key="8">
    <source>
        <dbReference type="ARBA" id="ARBA00023125"/>
    </source>
</evidence>
<keyword evidence="8" id="KW-0238">DNA-binding</keyword>
<dbReference type="NCBIfam" id="TIGR01450">
    <property type="entry name" value="recC"/>
    <property type="match status" value="1"/>
</dbReference>
<evidence type="ECO:0000259" key="10">
    <source>
        <dbReference type="Pfam" id="PF17946"/>
    </source>
</evidence>
<accession>A0A975B640</accession>
<name>A0A975B640_9BACT</name>
<dbReference type="InterPro" id="IPR006697">
    <property type="entry name" value="RecC"/>
</dbReference>
<evidence type="ECO:0000256" key="9">
    <source>
        <dbReference type="ARBA" id="ARBA00023204"/>
    </source>
</evidence>
<keyword evidence="9" id="KW-0234">DNA repair</keyword>
<keyword evidence="6" id="KW-0269">Exonuclease</keyword>
<evidence type="ECO:0000256" key="2">
    <source>
        <dbReference type="ARBA" id="ARBA00022741"/>
    </source>
</evidence>
<dbReference type="GO" id="GO:0006281">
    <property type="term" value="P:DNA repair"/>
    <property type="evidence" value="ECO:0007669"/>
    <property type="project" value="UniProtKB-KW"/>
</dbReference>
<dbReference type="Pfam" id="PF04257">
    <property type="entry name" value="Exonuc_V_gamma"/>
    <property type="match status" value="1"/>
</dbReference>
<dbReference type="InterPro" id="IPR041500">
    <property type="entry name" value="RecC_C"/>
</dbReference>
<proteinExistence type="inferred from homology"/>
<dbReference type="EMBL" id="CP061799">
    <property type="protein sequence ID" value="QTA79473.1"/>
    <property type="molecule type" value="Genomic_DNA"/>
</dbReference>
<keyword evidence="5" id="KW-0347">Helicase</keyword>
<keyword evidence="3" id="KW-0227">DNA damage</keyword>
<dbReference type="Gene3D" id="3.40.50.10930">
    <property type="match status" value="1"/>
</dbReference>
<dbReference type="Gene3D" id="3.40.50.300">
    <property type="entry name" value="P-loop containing nucleotide triphosphate hydrolases"/>
    <property type="match status" value="2"/>
</dbReference>
<dbReference type="PANTHER" id="PTHR30591:SF1">
    <property type="entry name" value="RECBCD ENZYME SUBUNIT RECC"/>
    <property type="match status" value="1"/>
</dbReference>
<sequence length="1090" mass="125938">MKKMKQFNLYTGNRLETLIKILADVLSSPLKRPLDPEIIIVQSKGMERWISMELAKLQGVCANIQFPFPISFVYDMFKLLMPGLDEESPFDPDVMCWKIMALLPECMSDPEFEQLRNYLGDNTLPGVRHFQLAEKIANIFDQYLLFRPEWIFDWERGRKDDGWQSALWRKLSCGNENLHRAAQGKAFLNILSNSPEALQNLPERISIFGISTLPRFHMQIFDSLSEIIQVNLFLLNPCADYWGDLMSAREMRKIIKRADAKGLKESELYLGSGNSFLASMGMLGRDFFDLINEFHTDEHELFYDPGEETLLSCIQSDILKRTDRPCDPDSKLEVNRDDFSICIHSCHSPMREVEVLYDNLLDMFETNPDIKPRHVLVMTPDIETYAPYIQAVFDTSRENALHIPFSIADRGLRMQTRIIDTFLNILDLTGSRFGASKVLEVLESPAVYKRFNLSESDLDLVRQWIKETRIRWGIDSHSRTRLGLPDISENTWKAGIDRLLLGYAMTGKHELMFKNILPYDNIEGTESAVLGRFLEFIDRLFFHTGKLSQPRSPGRWSETLKKILDSFFHSDEDTEKEIQVVRDVLTRMAEMETRSGFDTVVDINLIRTYLEARLKEDPFGFGFITGGITFCAMLPMRSIPFKTICLIGINSDTYPRQSRPPGFDLMALKPRPGDRSRRNDDRYLFLESLLSARKKLYISYVGQGLHDNSVIPPSVLVSELMDYISRGFKIQNGDIIHDHILKSQKLQAFNPSYFKEQEPKPEKNKLFSYSRENFRTAQCLGLPRKKQEPFISKELPIPDESWKLINLENLCTFFANPSKFLLNMRLGIYLEEKDSVIQEKEDFNLGKLEKYGLDQTLVEKGLQDLELNEFYFLKKQAGELPHGIAGRCLYEKTCRDVNGFVKKIKPYISSPLLKPPDLSIALNGFKLKGRINNLYTKHLVRYRCAAIKPKDDMSAWIFHLALNSMDNGDYPKNTLVAGTDGLWEYKPVENSRQLLEQLMQIYWQGLIKPLPFFPKTSKEYASELANPKTTQKQALKKAQSVWQGNDFFPGETSDSYFQKCFAHCTDPLDEQFQQLSRTVFEPLLSNRIKK</sequence>
<dbReference type="AlphaFoldDB" id="A0A975B640"/>
<dbReference type="Proteomes" id="UP000663720">
    <property type="component" value="Chromosome"/>
</dbReference>
<dbReference type="GO" id="GO:0006310">
    <property type="term" value="P:DNA recombination"/>
    <property type="evidence" value="ECO:0007669"/>
    <property type="project" value="TreeGrafter"/>
</dbReference>
<dbReference type="Gene3D" id="1.10.10.160">
    <property type="match status" value="1"/>
</dbReference>
<evidence type="ECO:0000256" key="7">
    <source>
        <dbReference type="ARBA" id="ARBA00022840"/>
    </source>
</evidence>
<evidence type="ECO:0000256" key="4">
    <source>
        <dbReference type="ARBA" id="ARBA00022801"/>
    </source>
</evidence>
<dbReference type="KEGG" id="dli:dnl_17440"/>
<evidence type="ECO:0000256" key="3">
    <source>
        <dbReference type="ARBA" id="ARBA00022763"/>
    </source>
</evidence>
<evidence type="ECO:0000256" key="1">
    <source>
        <dbReference type="ARBA" id="ARBA00022722"/>
    </source>
</evidence>
<dbReference type="SUPFAM" id="SSF52540">
    <property type="entry name" value="P-loop containing nucleoside triphosphate hydrolases"/>
    <property type="match status" value="2"/>
</dbReference>